<dbReference type="Gene3D" id="3.40.50.80">
    <property type="entry name" value="Nucleotide-binding domain of ferredoxin-NADP reductase (FNR) module"/>
    <property type="match status" value="1"/>
</dbReference>
<dbReference type="InterPro" id="IPR017938">
    <property type="entry name" value="Riboflavin_synthase-like_b-brl"/>
</dbReference>
<feature type="domain" description="FAD-binding FR-type" evidence="5">
    <location>
        <begin position="222"/>
        <end position="325"/>
    </location>
</feature>
<keyword evidence="1" id="KW-0408">Iron</keyword>
<dbReference type="InterPro" id="IPR039261">
    <property type="entry name" value="FNR_nucleotide-bd"/>
</dbReference>
<feature type="region of interest" description="Disordered" evidence="3">
    <location>
        <begin position="463"/>
        <end position="485"/>
    </location>
</feature>
<dbReference type="Gene3D" id="2.40.33.20">
    <property type="entry name" value="PK beta-barrel domain-like"/>
    <property type="match status" value="1"/>
</dbReference>
<dbReference type="CDD" id="cd06184">
    <property type="entry name" value="flavohem_like_fad_nad_binding"/>
    <property type="match status" value="1"/>
</dbReference>
<dbReference type="PROSITE" id="PS51340">
    <property type="entry name" value="MOSC"/>
    <property type="match status" value="1"/>
</dbReference>
<dbReference type="InterPro" id="IPR001433">
    <property type="entry name" value="OxRdtase_FAD/NAD-bd"/>
</dbReference>
<dbReference type="InterPro" id="IPR012675">
    <property type="entry name" value="Beta-grasp_dom_sf"/>
</dbReference>
<evidence type="ECO:0000259" key="5">
    <source>
        <dbReference type="PROSITE" id="PS51384"/>
    </source>
</evidence>
<organism evidence="6 7">
    <name type="scientific">Pseudonocardia zijingensis</name>
    <dbReference type="NCBI Taxonomy" id="153376"/>
    <lineage>
        <taxon>Bacteria</taxon>
        <taxon>Bacillati</taxon>
        <taxon>Actinomycetota</taxon>
        <taxon>Actinomycetes</taxon>
        <taxon>Pseudonocardiales</taxon>
        <taxon>Pseudonocardiaceae</taxon>
        <taxon>Pseudonocardia</taxon>
    </lineage>
</organism>
<name>A0ABN1NGU7_9PSEU</name>
<evidence type="ECO:0000259" key="4">
    <source>
        <dbReference type="PROSITE" id="PS51340"/>
    </source>
</evidence>
<dbReference type="SUPFAM" id="SSF52343">
    <property type="entry name" value="Ferredoxin reductase-like, C-terminal NADP-linked domain"/>
    <property type="match status" value="1"/>
</dbReference>
<dbReference type="Pfam" id="PF00970">
    <property type="entry name" value="FAD_binding_6"/>
    <property type="match status" value="1"/>
</dbReference>
<proteinExistence type="predicted"/>
<dbReference type="PANTHER" id="PTHR30212">
    <property type="entry name" value="PROTEIN YIIM"/>
    <property type="match status" value="1"/>
</dbReference>
<dbReference type="PRINTS" id="PR00410">
    <property type="entry name" value="PHEHYDRXLASE"/>
</dbReference>
<dbReference type="Pfam" id="PF03473">
    <property type="entry name" value="MOSC"/>
    <property type="match status" value="1"/>
</dbReference>
<dbReference type="InterPro" id="IPR008333">
    <property type="entry name" value="Cbr1-like_FAD-bd_dom"/>
</dbReference>
<keyword evidence="2" id="KW-0411">Iron-sulfur</keyword>
<reference evidence="6 7" key="1">
    <citation type="journal article" date="2019" name="Int. J. Syst. Evol. Microbiol.">
        <title>The Global Catalogue of Microorganisms (GCM) 10K type strain sequencing project: providing services to taxonomists for standard genome sequencing and annotation.</title>
        <authorList>
            <consortium name="The Broad Institute Genomics Platform"/>
            <consortium name="The Broad Institute Genome Sequencing Center for Infectious Disease"/>
            <person name="Wu L."/>
            <person name="Ma J."/>
        </authorList>
    </citation>
    <scope>NUCLEOTIDE SEQUENCE [LARGE SCALE GENOMIC DNA]</scope>
    <source>
        <strain evidence="6 7">JCM 11117</strain>
    </source>
</reference>
<keyword evidence="1" id="KW-0001">2Fe-2S</keyword>
<dbReference type="PANTHER" id="PTHR30212:SF2">
    <property type="entry name" value="PROTEIN YIIM"/>
    <property type="match status" value="1"/>
</dbReference>
<dbReference type="InterPro" id="IPR017927">
    <property type="entry name" value="FAD-bd_FR_type"/>
</dbReference>
<dbReference type="InterPro" id="IPR005163">
    <property type="entry name" value="Tri_helical_YiiM-like"/>
</dbReference>
<keyword evidence="1" id="KW-0479">Metal-binding</keyword>
<sequence>MPTLVSVNVGLPRGVAWNGVTVHTGAWKDPVDGARMVRRLGVEGDGQGDTYGHGGPHRAVLVYQVESYEYWREQLRRDDLAPGTFAENLTVEGLSDDEVCIGDRYRIGEAEFEVSQPRVTCFRAGLRIGEPELAAKLVAHHRPGFYMRVISEGRVRPGDQIVRIALGPGRVSVAAVDALLYLPGRDLATLRRAVRIPALSPGWQTSLRQLLDDRPVGEPAWPGFRELRVTAVVRESPSVSSVHLAALDGTRLPAAGPGQYLAVRVPAAEPAPVRSYSLSSAPGADTYRISVKREPGGVVSGYLHQTLRPGALLQAAAPRGEFVLDDGAGPVVLVSAGIGVTPVLAMLHQLADHRSEREVWWLHAARRSGEQVFAAEARDLLAALPRARARVYYSRGTGRSGDPHMVAGRLSAPRIAELDLPPGATAYVCGPSGFIADVTEALRTAGLDGARIRSETFGTLAPITPGVVDPSRRAPHPPPGAPGGGPLVTFARSGVTAGFDTERASVLELAEACDVPTRWQCRSGVCRTCETPLLSGEVDYTPAPLDAPAPGSVLLCCARPRTALVLDV</sequence>
<accession>A0ABN1NGU7</accession>
<feature type="domain" description="MOSC" evidence="4">
    <location>
        <begin position="29"/>
        <end position="164"/>
    </location>
</feature>
<evidence type="ECO:0000256" key="1">
    <source>
        <dbReference type="ARBA" id="ARBA00022714"/>
    </source>
</evidence>
<dbReference type="Pfam" id="PF00111">
    <property type="entry name" value="Fer2"/>
    <property type="match status" value="1"/>
</dbReference>
<evidence type="ECO:0000256" key="2">
    <source>
        <dbReference type="ARBA" id="ARBA00023014"/>
    </source>
</evidence>
<dbReference type="Pfam" id="PF03475">
    <property type="entry name" value="YiiM_3-alpha"/>
    <property type="match status" value="1"/>
</dbReference>
<dbReference type="EMBL" id="BAAAHP010000306">
    <property type="protein sequence ID" value="GAA0907134.1"/>
    <property type="molecule type" value="Genomic_DNA"/>
</dbReference>
<dbReference type="InterPro" id="IPR052353">
    <property type="entry name" value="Benzoxazolinone_Detox_Enz"/>
</dbReference>
<dbReference type="InterPro" id="IPR011037">
    <property type="entry name" value="Pyrv_Knase-like_insert_dom_sf"/>
</dbReference>
<dbReference type="SUPFAM" id="SSF50800">
    <property type="entry name" value="PK beta-barrel domain-like"/>
    <property type="match status" value="1"/>
</dbReference>
<dbReference type="Proteomes" id="UP001499967">
    <property type="component" value="Unassembled WGS sequence"/>
</dbReference>
<dbReference type="CDD" id="cd00207">
    <property type="entry name" value="fer2"/>
    <property type="match status" value="1"/>
</dbReference>
<evidence type="ECO:0000256" key="3">
    <source>
        <dbReference type="SAM" id="MobiDB-lite"/>
    </source>
</evidence>
<dbReference type="SUPFAM" id="SSF54292">
    <property type="entry name" value="2Fe-2S ferredoxin-like"/>
    <property type="match status" value="1"/>
</dbReference>
<dbReference type="PROSITE" id="PS51384">
    <property type="entry name" value="FAD_FR"/>
    <property type="match status" value="1"/>
</dbReference>
<dbReference type="SUPFAM" id="SSF63380">
    <property type="entry name" value="Riboflavin synthase domain-like"/>
    <property type="match status" value="1"/>
</dbReference>
<protein>
    <submittedName>
        <fullName evidence="6">MOSC and FAD-binding oxidoreductase domain-containing protein</fullName>
    </submittedName>
</protein>
<comment type="caution">
    <text evidence="6">The sequence shown here is derived from an EMBL/GenBank/DDBJ whole genome shotgun (WGS) entry which is preliminary data.</text>
</comment>
<gene>
    <name evidence="6" type="ORF">GCM10009559_75720</name>
</gene>
<dbReference type="InterPro" id="IPR001041">
    <property type="entry name" value="2Fe-2S_ferredoxin-type"/>
</dbReference>
<dbReference type="InterPro" id="IPR005302">
    <property type="entry name" value="MoCF_Sase_C"/>
</dbReference>
<dbReference type="Gene3D" id="3.10.20.30">
    <property type="match status" value="1"/>
</dbReference>
<evidence type="ECO:0000313" key="7">
    <source>
        <dbReference type="Proteomes" id="UP001499967"/>
    </source>
</evidence>
<dbReference type="InterPro" id="IPR036010">
    <property type="entry name" value="2Fe-2S_ferredoxin-like_sf"/>
</dbReference>
<dbReference type="Pfam" id="PF00175">
    <property type="entry name" value="NAD_binding_1"/>
    <property type="match status" value="1"/>
</dbReference>
<dbReference type="Gene3D" id="2.40.30.10">
    <property type="entry name" value="Translation factors"/>
    <property type="match status" value="1"/>
</dbReference>
<keyword evidence="7" id="KW-1185">Reference proteome</keyword>
<evidence type="ECO:0000313" key="6">
    <source>
        <dbReference type="EMBL" id="GAA0907134.1"/>
    </source>
</evidence>